<dbReference type="AlphaFoldDB" id="A0AAN6AGB8"/>
<dbReference type="GO" id="GO:0003677">
    <property type="term" value="F:DNA binding"/>
    <property type="evidence" value="ECO:0007669"/>
    <property type="project" value="UniProtKB-UniRule"/>
</dbReference>
<dbReference type="EMBL" id="CP047143">
    <property type="protein sequence ID" value="QHQ69088.1"/>
    <property type="molecule type" value="Genomic_DNA"/>
</dbReference>
<dbReference type="PROSITE" id="PS51900">
    <property type="entry name" value="CB"/>
    <property type="match status" value="1"/>
</dbReference>
<feature type="domain" description="Core-binding (CB)" evidence="3">
    <location>
        <begin position="4"/>
        <end position="93"/>
    </location>
</feature>
<dbReference type="Gene3D" id="1.10.150.130">
    <property type="match status" value="1"/>
</dbReference>
<name>A0AAN6AGB8_9LACO</name>
<reference evidence="4 6" key="1">
    <citation type="submission" date="2019-09" db="EMBL/GenBank/DDBJ databases">
        <title>Comparative analysis of L. crispatus genomes revealed niche specific adaptation to different host and body sites.</title>
        <authorList>
            <person name="Pan M."/>
            <person name="Hidalgo-Cantabrana C."/>
            <person name="Barrangou R."/>
        </authorList>
    </citation>
    <scope>NUCLEOTIDE SEQUENCE [LARGE SCALE GENOMIC DNA]</scope>
    <source>
        <strain evidence="4 6">NCK973</strain>
    </source>
</reference>
<evidence type="ECO:0000256" key="2">
    <source>
        <dbReference type="PROSITE-ProRule" id="PRU01248"/>
    </source>
</evidence>
<keyword evidence="1 2" id="KW-0238">DNA-binding</keyword>
<sequence>MNLNNLFPHQKSFIEHCRNVQHLSEYSIGMINSDIGNFWKYYSVKFPNDTNIKSVTSSDIRDYLIQLDQKEHLSKKTINKYLSYLKKYFVFLTENKFINSYPLFNLKGISFQRRETIIINWMPYISQFLDSDIHSETMKLLIVISLGYDLDQLLKVRWLDVSDKLNDSGLKKFLFDNLTFDKTPNPYIFQGKRVARYTSIDRITSKTKKDQKIIDFPINPRKLRQSYVLSIISKQDLSDEQLLSKLHISRKSLGYYKFCSNYYHLAPYKKATSSQLGY</sequence>
<evidence type="ECO:0000259" key="3">
    <source>
        <dbReference type="PROSITE" id="PS51900"/>
    </source>
</evidence>
<proteinExistence type="predicted"/>
<dbReference type="GO" id="GO:0015074">
    <property type="term" value="P:DNA integration"/>
    <property type="evidence" value="ECO:0007669"/>
    <property type="project" value="InterPro"/>
</dbReference>
<evidence type="ECO:0000256" key="1">
    <source>
        <dbReference type="ARBA" id="ARBA00023125"/>
    </source>
</evidence>
<dbReference type="SUPFAM" id="SSF56349">
    <property type="entry name" value="DNA breaking-rejoining enzymes"/>
    <property type="match status" value="1"/>
</dbReference>
<geneLocation type="plasmid" evidence="5 7">
    <name>unnamed</name>
</geneLocation>
<dbReference type="InterPro" id="IPR044068">
    <property type="entry name" value="CB"/>
</dbReference>
<evidence type="ECO:0000313" key="6">
    <source>
        <dbReference type="Proteomes" id="UP000322051"/>
    </source>
</evidence>
<reference evidence="5 7" key="2">
    <citation type="submission" date="2019-12" db="EMBL/GenBank/DDBJ databases">
        <title>Complete Genome Sequences of Lactobacillus strains, C25 and P38, Isolated from Chicken Cecum.</title>
        <authorList>
            <person name="Hassan H.M."/>
            <person name="Mendoza M."/>
            <person name="Rezvani M."/>
            <person name="Koci M.D."/>
            <person name="Dickey A.N."/>
            <person name="Scholl E.H."/>
        </authorList>
    </citation>
    <scope>NUCLEOTIDE SEQUENCE [LARGE SCALE GENOMIC DNA]</scope>
    <source>
        <strain evidence="5 7">C25</strain>
        <plasmid evidence="5 7">unnamed</plasmid>
    </source>
</reference>
<protein>
    <submittedName>
        <fullName evidence="4">Integrase-recombinase</fullName>
    </submittedName>
    <submittedName>
        <fullName evidence="5">Site-specific integrase</fullName>
    </submittedName>
</protein>
<dbReference type="Pfam" id="PF02899">
    <property type="entry name" value="Phage_int_SAM_1"/>
    <property type="match status" value="1"/>
</dbReference>
<dbReference type="EMBL" id="VUAO01000020">
    <property type="protein sequence ID" value="KAA8797195.1"/>
    <property type="molecule type" value="Genomic_DNA"/>
</dbReference>
<evidence type="ECO:0000313" key="7">
    <source>
        <dbReference type="Proteomes" id="UP000464915"/>
    </source>
</evidence>
<dbReference type="InterPro" id="IPR010998">
    <property type="entry name" value="Integrase_recombinase_N"/>
</dbReference>
<dbReference type="InterPro" id="IPR004107">
    <property type="entry name" value="Integrase_SAM-like_N"/>
</dbReference>
<keyword evidence="5" id="KW-0614">Plasmid</keyword>
<organism evidence="4 6">
    <name type="scientific">Lactobacillus crispatus</name>
    <dbReference type="NCBI Taxonomy" id="47770"/>
    <lineage>
        <taxon>Bacteria</taxon>
        <taxon>Bacillati</taxon>
        <taxon>Bacillota</taxon>
        <taxon>Bacilli</taxon>
        <taxon>Lactobacillales</taxon>
        <taxon>Lactobacillaceae</taxon>
        <taxon>Lactobacillus</taxon>
    </lineage>
</organism>
<evidence type="ECO:0000313" key="4">
    <source>
        <dbReference type="EMBL" id="KAA8797195.1"/>
    </source>
</evidence>
<gene>
    <name evidence="4" type="ORF">F1C02_08010</name>
    <name evidence="5" type="ORF">GSR61_10905</name>
</gene>
<dbReference type="InterPro" id="IPR011010">
    <property type="entry name" value="DNA_brk_join_enz"/>
</dbReference>
<dbReference type="Proteomes" id="UP000464915">
    <property type="component" value="Plasmid unnamed"/>
</dbReference>
<evidence type="ECO:0000313" key="5">
    <source>
        <dbReference type="EMBL" id="QHQ69088.1"/>
    </source>
</evidence>
<accession>A0AAN6AGB8</accession>
<dbReference type="Proteomes" id="UP000322051">
    <property type="component" value="Unassembled WGS sequence"/>
</dbReference>
<dbReference type="RefSeq" id="WP_065989220.1">
    <property type="nucleotide sequence ID" value="NZ_CP047143.1"/>
</dbReference>